<dbReference type="GO" id="GO:0005634">
    <property type="term" value="C:nucleus"/>
    <property type="evidence" value="ECO:0007669"/>
    <property type="project" value="UniProtKB-SubCell"/>
</dbReference>
<keyword evidence="12" id="KW-0496">Mitochondrion</keyword>
<dbReference type="Proteomes" id="UP001177744">
    <property type="component" value="Unassembled WGS sequence"/>
</dbReference>
<comment type="function">
    <text evidence="1">Plays an essential role in mitochondrial ribosome biogenesis. As a component of a functional protein-RNA module, consisting of RCC1L, NGRN, RPUSD3, RPUSD4, TRUB2, FASTKD2 and 16S mitochondrial ribosomal RNA (16S mt-rRNA), controls 16S mt-rRNA abundance and is required for intra-mitochondrial translation of core subunits of the oxidative phosphorylation system.</text>
</comment>
<keyword evidence="14" id="KW-0325">Glycoprotein</keyword>
<evidence type="ECO:0000256" key="14">
    <source>
        <dbReference type="ARBA" id="ARBA00023180"/>
    </source>
</evidence>
<evidence type="ECO:0000256" key="15">
    <source>
        <dbReference type="ARBA" id="ARBA00023242"/>
    </source>
</evidence>
<evidence type="ECO:0000256" key="2">
    <source>
        <dbReference type="ARBA" id="ARBA00004123"/>
    </source>
</evidence>
<dbReference type="AlphaFoldDB" id="A0AA40H9S0"/>
<evidence type="ECO:0000256" key="17">
    <source>
        <dbReference type="SAM" id="MobiDB-lite"/>
    </source>
</evidence>
<keyword evidence="19" id="KW-1185">Reference proteome</keyword>
<feature type="region of interest" description="Disordered" evidence="17">
    <location>
        <begin position="101"/>
        <end position="133"/>
    </location>
</feature>
<comment type="similarity">
    <text evidence="5">Belongs to the neugrin family.</text>
</comment>
<reference evidence="18" key="1">
    <citation type="submission" date="2023-06" db="EMBL/GenBank/DDBJ databases">
        <title>Reference genome for the Northern bat (Eptesicus nilssonii), a most northern bat species.</title>
        <authorList>
            <person name="Laine V.N."/>
            <person name="Pulliainen A.T."/>
            <person name="Lilley T.M."/>
        </authorList>
    </citation>
    <scope>NUCLEOTIDE SEQUENCE</scope>
    <source>
        <strain evidence="18">BLF_Eptnil</strain>
        <tissue evidence="18">Kidney</tissue>
    </source>
</reference>
<evidence type="ECO:0000256" key="4">
    <source>
        <dbReference type="ARBA" id="ARBA00004613"/>
    </source>
</evidence>
<evidence type="ECO:0000256" key="3">
    <source>
        <dbReference type="ARBA" id="ARBA00004325"/>
    </source>
</evidence>
<keyword evidence="8" id="KW-0217">Developmental protein</keyword>
<comment type="subcellular location">
    <subcellularLocation>
        <location evidence="3">Mitochondrion membrane</location>
    </subcellularLocation>
    <subcellularLocation>
        <location evidence="2">Nucleus</location>
    </subcellularLocation>
    <subcellularLocation>
        <location evidence="4">Secreted</location>
    </subcellularLocation>
</comment>
<evidence type="ECO:0000256" key="10">
    <source>
        <dbReference type="ARBA" id="ARBA00022729"/>
    </source>
</evidence>
<dbReference type="PANTHER" id="PTHR13475:SF4">
    <property type="entry name" value="NEUGRIN"/>
    <property type="match status" value="1"/>
</dbReference>
<gene>
    <name evidence="18" type="ORF">QTO34_015000</name>
</gene>
<evidence type="ECO:0000256" key="16">
    <source>
        <dbReference type="ARBA" id="ARBA00029657"/>
    </source>
</evidence>
<sequence>MEPRGAPPRILTSKAREQIRYLHEEFPESWSVPRLAEALDVRSDVIRSVFKSKFVPTLEKTLKQDQKVLQKAGLAHLLCQLPGPGDAWELLCAGCPVSGAQASSQGHGQHRELQKYSTSGGEGTRVTDSDGFPSAKELEALKARELGEQNFSSKAPVIRAYHPLVTIDTQAGCSLRGW</sequence>
<evidence type="ECO:0000256" key="7">
    <source>
        <dbReference type="ARBA" id="ARBA00016593"/>
    </source>
</evidence>
<evidence type="ECO:0000256" key="11">
    <source>
        <dbReference type="ARBA" id="ARBA00022782"/>
    </source>
</evidence>
<comment type="subunit">
    <text evidence="6">Forms a regulatory protein-RNA complex, consisting of RCC1L, NGRN, RPUSD3, RPUSD4, TRUB2, FASTKD2 and 16S mt-rRNA. Interacts with 16S mt-rRNA; this interaction is direct.</text>
</comment>
<keyword evidence="13" id="KW-0472">Membrane</keyword>
<evidence type="ECO:0000256" key="8">
    <source>
        <dbReference type="ARBA" id="ARBA00022473"/>
    </source>
</evidence>
<dbReference type="EMBL" id="JAULJE010000471">
    <property type="protein sequence ID" value="KAK1327295.1"/>
    <property type="molecule type" value="Genomic_DNA"/>
</dbReference>
<proteinExistence type="inferred from homology"/>
<dbReference type="GO" id="GO:0005576">
    <property type="term" value="C:extracellular region"/>
    <property type="evidence" value="ECO:0007669"/>
    <property type="project" value="UniProtKB-SubCell"/>
</dbReference>
<accession>A0AA40H9S0</accession>
<evidence type="ECO:0000256" key="5">
    <source>
        <dbReference type="ARBA" id="ARBA00008082"/>
    </source>
</evidence>
<comment type="caution">
    <text evidence="18">The sequence shown here is derived from an EMBL/GenBank/DDBJ whole genome shotgun (WGS) entry which is preliminary data.</text>
</comment>
<organism evidence="18 19">
    <name type="scientific">Cnephaeus nilssonii</name>
    <name type="common">Northern bat</name>
    <name type="synonym">Eptesicus nilssonii</name>
    <dbReference type="NCBI Taxonomy" id="3371016"/>
    <lineage>
        <taxon>Eukaryota</taxon>
        <taxon>Metazoa</taxon>
        <taxon>Chordata</taxon>
        <taxon>Craniata</taxon>
        <taxon>Vertebrata</taxon>
        <taxon>Euteleostomi</taxon>
        <taxon>Mammalia</taxon>
        <taxon>Eutheria</taxon>
        <taxon>Laurasiatheria</taxon>
        <taxon>Chiroptera</taxon>
        <taxon>Yangochiroptera</taxon>
        <taxon>Vespertilionidae</taxon>
        <taxon>Cnephaeus</taxon>
    </lineage>
</organism>
<evidence type="ECO:0000256" key="13">
    <source>
        <dbReference type="ARBA" id="ARBA00023136"/>
    </source>
</evidence>
<evidence type="ECO:0000256" key="12">
    <source>
        <dbReference type="ARBA" id="ARBA00023128"/>
    </source>
</evidence>
<keyword evidence="9" id="KW-0964">Secreted</keyword>
<keyword evidence="15" id="KW-0539">Nucleus</keyword>
<dbReference type="Pfam" id="PF06413">
    <property type="entry name" value="Neugrin"/>
    <property type="match status" value="1"/>
</dbReference>
<evidence type="ECO:0000256" key="9">
    <source>
        <dbReference type="ARBA" id="ARBA00022525"/>
    </source>
</evidence>
<evidence type="ECO:0000313" key="18">
    <source>
        <dbReference type="EMBL" id="KAK1327295.1"/>
    </source>
</evidence>
<protein>
    <recommendedName>
        <fullName evidence="7">Neugrin</fullName>
    </recommendedName>
    <alternativeName>
        <fullName evidence="16">Neurite outgrowth-associated protein</fullName>
    </alternativeName>
</protein>
<dbReference type="GO" id="GO:0031966">
    <property type="term" value="C:mitochondrial membrane"/>
    <property type="evidence" value="ECO:0007669"/>
    <property type="project" value="UniProtKB-SubCell"/>
</dbReference>
<name>A0AA40H9S0_CNENI</name>
<dbReference type="InterPro" id="IPR010487">
    <property type="entry name" value="NGRN/Rrg9"/>
</dbReference>
<dbReference type="GO" id="GO:0030154">
    <property type="term" value="P:cell differentiation"/>
    <property type="evidence" value="ECO:0007669"/>
    <property type="project" value="UniProtKB-KW"/>
</dbReference>
<evidence type="ECO:0000313" key="19">
    <source>
        <dbReference type="Proteomes" id="UP001177744"/>
    </source>
</evidence>
<keyword evidence="11" id="KW-0221">Differentiation</keyword>
<evidence type="ECO:0000256" key="6">
    <source>
        <dbReference type="ARBA" id="ARBA00011308"/>
    </source>
</evidence>
<dbReference type="PANTHER" id="PTHR13475">
    <property type="entry name" value="NEUGRIN"/>
    <property type="match status" value="1"/>
</dbReference>
<evidence type="ECO:0000256" key="1">
    <source>
        <dbReference type="ARBA" id="ARBA00003783"/>
    </source>
</evidence>
<keyword evidence="10" id="KW-0732">Signal</keyword>